<organism evidence="12">
    <name type="scientific">Capitella teleta</name>
    <name type="common">Polychaete worm</name>
    <dbReference type="NCBI Taxonomy" id="283909"/>
    <lineage>
        <taxon>Eukaryota</taxon>
        <taxon>Metazoa</taxon>
        <taxon>Spiralia</taxon>
        <taxon>Lophotrochozoa</taxon>
        <taxon>Annelida</taxon>
        <taxon>Polychaeta</taxon>
        <taxon>Sedentaria</taxon>
        <taxon>Scolecida</taxon>
        <taxon>Capitellidae</taxon>
        <taxon>Capitella</taxon>
    </lineage>
</organism>
<evidence type="ECO:0000256" key="10">
    <source>
        <dbReference type="RuleBase" id="RU000405"/>
    </source>
</evidence>
<dbReference type="OrthoDB" id="60033at2759"/>
<dbReference type="PANTHER" id="PTHR11920">
    <property type="entry name" value="GUANYLYL CYCLASE"/>
    <property type="match status" value="1"/>
</dbReference>
<dbReference type="InterPro" id="IPR018297">
    <property type="entry name" value="A/G_cyclase_CS"/>
</dbReference>
<dbReference type="PROSITE" id="PS00452">
    <property type="entry name" value="GUANYLATE_CYCLASE_1"/>
    <property type="match status" value="1"/>
</dbReference>
<sequence length="253" mass="28826">MDIAKGMEYLHKSHKLWTAPEILRENFPNPRGMDPVWCNISTSWIFFRINIADNVLKMMEKYAANLEDIVEERTQRMLEEKQKTDRLLFRMLPSSVAEQLKAGKFVQPENYEESTVYFSDIVGFANLAAESNPMQIVDFLNDLYSCFDDIIATHDVYKVETIGDAYMVVSGVPNINGNRHAAEIANVSLDLLSAVTHFRIRHRPHQQLKLRIGLHSGPVVAGVVGLIMPRYCLFGDTVNMAARMESSGERKIF</sequence>
<dbReference type="InterPro" id="IPR029787">
    <property type="entry name" value="Nucleotide_cyclase"/>
</dbReference>
<dbReference type="Pfam" id="PF07701">
    <property type="entry name" value="HNOBA"/>
    <property type="match status" value="1"/>
</dbReference>
<name>R7UZ22_CAPTE</name>
<dbReference type="GO" id="GO:0005886">
    <property type="term" value="C:plasma membrane"/>
    <property type="evidence" value="ECO:0007669"/>
    <property type="project" value="TreeGrafter"/>
</dbReference>
<comment type="similarity">
    <text evidence="10">Belongs to the adenylyl cyclase class-4/guanylyl cyclase family.</text>
</comment>
<dbReference type="EMBL" id="AMQN01006486">
    <property type="status" value="NOT_ANNOTATED_CDS"/>
    <property type="molecule type" value="Genomic_DNA"/>
</dbReference>
<proteinExistence type="inferred from homology"/>
<keyword evidence="14" id="KW-1185">Reference proteome</keyword>
<evidence type="ECO:0000313" key="13">
    <source>
        <dbReference type="EnsemblMetazoa" id="CapteP202806"/>
    </source>
</evidence>
<dbReference type="EC" id="4.6.1.2" evidence="2"/>
<keyword evidence="4" id="KW-0732">Signal</keyword>
<dbReference type="GO" id="GO:0004016">
    <property type="term" value="F:adenylate cyclase activity"/>
    <property type="evidence" value="ECO:0007669"/>
    <property type="project" value="TreeGrafter"/>
</dbReference>
<dbReference type="HOGENOM" id="CLU_001072_6_3_1"/>
<dbReference type="Pfam" id="PF00211">
    <property type="entry name" value="Guanylate_cyc"/>
    <property type="match status" value="1"/>
</dbReference>
<evidence type="ECO:0000256" key="5">
    <source>
        <dbReference type="ARBA" id="ARBA00022741"/>
    </source>
</evidence>
<keyword evidence="7" id="KW-0472">Membrane</keyword>
<dbReference type="SUPFAM" id="SSF55073">
    <property type="entry name" value="Nucleotide cyclase"/>
    <property type="match status" value="1"/>
</dbReference>
<dbReference type="PANTHER" id="PTHR11920:SF502">
    <property type="entry name" value="GUANYLATE CYCLASE"/>
    <property type="match status" value="1"/>
</dbReference>
<dbReference type="GO" id="GO:0000166">
    <property type="term" value="F:nucleotide binding"/>
    <property type="evidence" value="ECO:0007669"/>
    <property type="project" value="UniProtKB-KW"/>
</dbReference>
<dbReference type="GO" id="GO:0035556">
    <property type="term" value="P:intracellular signal transduction"/>
    <property type="evidence" value="ECO:0007669"/>
    <property type="project" value="InterPro"/>
</dbReference>
<evidence type="ECO:0000256" key="2">
    <source>
        <dbReference type="ARBA" id="ARBA00012202"/>
    </source>
</evidence>
<evidence type="ECO:0000256" key="4">
    <source>
        <dbReference type="ARBA" id="ARBA00022729"/>
    </source>
</evidence>
<feature type="domain" description="Guanylate cyclase" evidence="11">
    <location>
        <begin position="115"/>
        <end position="245"/>
    </location>
</feature>
<evidence type="ECO:0000313" key="14">
    <source>
        <dbReference type="Proteomes" id="UP000014760"/>
    </source>
</evidence>
<evidence type="ECO:0000256" key="1">
    <source>
        <dbReference type="ARBA" id="ARBA00004479"/>
    </source>
</evidence>
<dbReference type="InterPro" id="IPR050401">
    <property type="entry name" value="Cyclic_nucleotide_synthase"/>
</dbReference>
<dbReference type="CDD" id="cd07302">
    <property type="entry name" value="CHD"/>
    <property type="match status" value="1"/>
</dbReference>
<comment type="subcellular location">
    <subcellularLocation>
        <location evidence="1">Membrane</location>
        <topology evidence="1">Single-pass type I membrane protein</topology>
    </subcellularLocation>
</comment>
<evidence type="ECO:0000313" key="12">
    <source>
        <dbReference type="EMBL" id="ELU09192.1"/>
    </source>
</evidence>
<evidence type="ECO:0000259" key="11">
    <source>
        <dbReference type="PROSITE" id="PS50125"/>
    </source>
</evidence>
<evidence type="ECO:0000256" key="3">
    <source>
        <dbReference type="ARBA" id="ARBA00022692"/>
    </source>
</evidence>
<dbReference type="Proteomes" id="UP000014760">
    <property type="component" value="Unassembled WGS sequence"/>
</dbReference>
<dbReference type="GO" id="GO:0007168">
    <property type="term" value="P:receptor guanylyl cyclase signaling pathway"/>
    <property type="evidence" value="ECO:0007669"/>
    <property type="project" value="TreeGrafter"/>
</dbReference>
<dbReference type="SMART" id="SM00044">
    <property type="entry name" value="CYCc"/>
    <property type="match status" value="1"/>
</dbReference>
<keyword evidence="3" id="KW-0812">Transmembrane</keyword>
<accession>R7UZ22</accession>
<evidence type="ECO:0000256" key="9">
    <source>
        <dbReference type="ARBA" id="ARBA00023293"/>
    </source>
</evidence>
<dbReference type="GO" id="GO:0004383">
    <property type="term" value="F:guanylate cyclase activity"/>
    <property type="evidence" value="ECO:0007669"/>
    <property type="project" value="UniProtKB-EC"/>
</dbReference>
<dbReference type="Gene3D" id="6.10.250.780">
    <property type="match status" value="1"/>
</dbReference>
<protein>
    <recommendedName>
        <fullName evidence="2">guanylate cyclase</fullName>
        <ecNumber evidence="2">4.6.1.2</ecNumber>
    </recommendedName>
</protein>
<dbReference type="PROSITE" id="PS50125">
    <property type="entry name" value="GUANYLATE_CYCLASE_2"/>
    <property type="match status" value="1"/>
</dbReference>
<evidence type="ECO:0000256" key="6">
    <source>
        <dbReference type="ARBA" id="ARBA00022989"/>
    </source>
</evidence>
<dbReference type="STRING" id="283909.R7UZ22"/>
<dbReference type="InterPro" id="IPR001054">
    <property type="entry name" value="A/G_cyclase"/>
</dbReference>
<dbReference type="InterPro" id="IPR011645">
    <property type="entry name" value="HNOB_dom_associated"/>
</dbReference>
<dbReference type="EnsemblMetazoa" id="CapteT202806">
    <property type="protein sequence ID" value="CapteP202806"/>
    <property type="gene ID" value="CapteG202806"/>
</dbReference>
<reference evidence="13" key="3">
    <citation type="submission" date="2015-06" db="UniProtKB">
        <authorList>
            <consortium name="EnsemblMetazoa"/>
        </authorList>
    </citation>
    <scope>IDENTIFICATION</scope>
</reference>
<keyword evidence="9" id="KW-0141">cGMP biosynthesis</keyword>
<keyword evidence="5" id="KW-0547">Nucleotide-binding</keyword>
<dbReference type="EMBL" id="AMQN01006485">
    <property type="status" value="NOT_ANNOTATED_CDS"/>
    <property type="molecule type" value="Genomic_DNA"/>
</dbReference>
<dbReference type="GO" id="GO:0001653">
    <property type="term" value="F:peptide receptor activity"/>
    <property type="evidence" value="ECO:0007669"/>
    <property type="project" value="TreeGrafter"/>
</dbReference>
<evidence type="ECO:0000256" key="7">
    <source>
        <dbReference type="ARBA" id="ARBA00023136"/>
    </source>
</evidence>
<gene>
    <name evidence="12" type="ORF">CAPTEDRAFT_202806</name>
</gene>
<dbReference type="FunFam" id="3.30.70.1230:FF:000030">
    <property type="entry name" value="Si:ch211-215j19.12"/>
    <property type="match status" value="1"/>
</dbReference>
<dbReference type="EMBL" id="KB298452">
    <property type="protein sequence ID" value="ELU09192.1"/>
    <property type="molecule type" value="Genomic_DNA"/>
</dbReference>
<keyword evidence="8 10" id="KW-0456">Lyase</keyword>
<keyword evidence="6" id="KW-1133">Transmembrane helix</keyword>
<dbReference type="OMA" id="TELCANS"/>
<reference evidence="14" key="1">
    <citation type="submission" date="2012-12" db="EMBL/GenBank/DDBJ databases">
        <authorList>
            <person name="Hellsten U."/>
            <person name="Grimwood J."/>
            <person name="Chapman J.A."/>
            <person name="Shapiro H."/>
            <person name="Aerts A."/>
            <person name="Otillar R.P."/>
            <person name="Terry A.Y."/>
            <person name="Boore J.L."/>
            <person name="Simakov O."/>
            <person name="Marletaz F."/>
            <person name="Cho S.-J."/>
            <person name="Edsinger-Gonzales E."/>
            <person name="Havlak P."/>
            <person name="Kuo D.-H."/>
            <person name="Larsson T."/>
            <person name="Lv J."/>
            <person name="Arendt D."/>
            <person name="Savage R."/>
            <person name="Osoegawa K."/>
            <person name="de Jong P."/>
            <person name="Lindberg D.R."/>
            <person name="Seaver E.C."/>
            <person name="Weisblat D.A."/>
            <person name="Putnam N.H."/>
            <person name="Grigoriev I.V."/>
            <person name="Rokhsar D.S."/>
        </authorList>
    </citation>
    <scope>NUCLEOTIDE SEQUENCE</scope>
    <source>
        <strain evidence="14">I ESC-2004</strain>
    </source>
</reference>
<reference evidence="12 14" key="2">
    <citation type="journal article" date="2013" name="Nature">
        <title>Insights into bilaterian evolution from three spiralian genomes.</title>
        <authorList>
            <person name="Simakov O."/>
            <person name="Marletaz F."/>
            <person name="Cho S.J."/>
            <person name="Edsinger-Gonzales E."/>
            <person name="Havlak P."/>
            <person name="Hellsten U."/>
            <person name="Kuo D.H."/>
            <person name="Larsson T."/>
            <person name="Lv J."/>
            <person name="Arendt D."/>
            <person name="Savage R."/>
            <person name="Osoegawa K."/>
            <person name="de Jong P."/>
            <person name="Grimwood J."/>
            <person name="Chapman J.A."/>
            <person name="Shapiro H."/>
            <person name="Aerts A."/>
            <person name="Otillar R.P."/>
            <person name="Terry A.Y."/>
            <person name="Boore J.L."/>
            <person name="Grigoriev I.V."/>
            <person name="Lindberg D.R."/>
            <person name="Seaver E.C."/>
            <person name="Weisblat D.A."/>
            <person name="Putnam N.H."/>
            <person name="Rokhsar D.S."/>
        </authorList>
    </citation>
    <scope>NUCLEOTIDE SEQUENCE</scope>
    <source>
        <strain evidence="12 14">I ESC-2004</strain>
    </source>
</reference>
<evidence type="ECO:0000256" key="8">
    <source>
        <dbReference type="ARBA" id="ARBA00023239"/>
    </source>
</evidence>
<dbReference type="Gene3D" id="3.30.70.1230">
    <property type="entry name" value="Nucleotide cyclase"/>
    <property type="match status" value="1"/>
</dbReference>
<dbReference type="AlphaFoldDB" id="R7UZ22"/>